<feature type="transmembrane region" description="Helical" evidence="1">
    <location>
        <begin position="23"/>
        <end position="48"/>
    </location>
</feature>
<evidence type="ECO:0000256" key="1">
    <source>
        <dbReference type="SAM" id="Phobius"/>
    </source>
</evidence>
<organism evidence="3 4">
    <name type="scientific">Steinernema hermaphroditum</name>
    <dbReference type="NCBI Taxonomy" id="289476"/>
    <lineage>
        <taxon>Eukaryota</taxon>
        <taxon>Metazoa</taxon>
        <taxon>Ecdysozoa</taxon>
        <taxon>Nematoda</taxon>
        <taxon>Chromadorea</taxon>
        <taxon>Rhabditida</taxon>
        <taxon>Tylenchina</taxon>
        <taxon>Panagrolaimomorpha</taxon>
        <taxon>Strongyloidoidea</taxon>
        <taxon>Steinernematidae</taxon>
        <taxon>Steinernema</taxon>
    </lineage>
</organism>
<dbReference type="Proteomes" id="UP001175271">
    <property type="component" value="Unassembled WGS sequence"/>
</dbReference>
<sequence length="371" mass="42088">MDNSTKVFGHELLGRDYVVPLDLFVGGATVTVCSLQLFFGSLNIWLIWKVNIFHNAFGTILVIRTVIDLFSSTQHITYSAYVTLSQRSDYSPILGVVDGYLTYALEPMSCALHVLLAANRYTCVYLPLKYNKIFSRKNFFTLLPPALVIIPSTMLLGLHLIPCNMLGYSASYYGYIMLDCPNPGQERPFHFARFIHISCGTLFCSLAILLDSLTIRKLYIMKKNKTYKNQAHFRVQCRFTMQSFTQNIPMFLEILFLSLSDDSRDTPAAARIAPFLLIRFTNFINSTTIFVFNPEARSFLRKRFRVGHTQISSSGADSNLRLHGPSYHFKAHSKVTRVVRQYLSDDNEEGAHNELNDFIASELSAVSSDSL</sequence>
<name>A0AA39HAT5_9BILA</name>
<keyword evidence="1" id="KW-0472">Membrane</keyword>
<dbReference type="Gene3D" id="1.20.1070.10">
    <property type="entry name" value="Rhodopsin 7-helix transmembrane proteins"/>
    <property type="match status" value="1"/>
</dbReference>
<dbReference type="Pfam" id="PF10328">
    <property type="entry name" value="7TM_GPCR_Srx"/>
    <property type="match status" value="1"/>
</dbReference>
<protein>
    <recommendedName>
        <fullName evidence="2">7TM GPCR serpentine receptor class x (Srx) domain-containing protein</fullName>
    </recommendedName>
</protein>
<reference evidence="3" key="1">
    <citation type="submission" date="2023-06" db="EMBL/GenBank/DDBJ databases">
        <title>Genomic analysis of the entomopathogenic nematode Steinernema hermaphroditum.</title>
        <authorList>
            <person name="Schwarz E.M."/>
            <person name="Heppert J.K."/>
            <person name="Baniya A."/>
            <person name="Schwartz H.T."/>
            <person name="Tan C.-H."/>
            <person name="Antoshechkin I."/>
            <person name="Sternberg P.W."/>
            <person name="Goodrich-Blair H."/>
            <person name="Dillman A.R."/>
        </authorList>
    </citation>
    <scope>NUCLEOTIDE SEQUENCE</scope>
    <source>
        <strain evidence="3">PS9179</strain>
        <tissue evidence="3">Whole animal</tissue>
    </source>
</reference>
<dbReference type="InterPro" id="IPR019430">
    <property type="entry name" value="7TM_GPCR_serpentine_rcpt_Srx"/>
</dbReference>
<dbReference type="CDD" id="cd00637">
    <property type="entry name" value="7tm_classA_rhodopsin-like"/>
    <property type="match status" value="1"/>
</dbReference>
<feature type="transmembrane region" description="Helical" evidence="1">
    <location>
        <begin position="194"/>
        <end position="215"/>
    </location>
</feature>
<evidence type="ECO:0000259" key="2">
    <source>
        <dbReference type="Pfam" id="PF10328"/>
    </source>
</evidence>
<accession>A0AA39HAT5</accession>
<gene>
    <name evidence="3" type="ORF">QR680_016313</name>
</gene>
<evidence type="ECO:0000313" key="4">
    <source>
        <dbReference type="Proteomes" id="UP001175271"/>
    </source>
</evidence>
<evidence type="ECO:0000313" key="3">
    <source>
        <dbReference type="EMBL" id="KAK0402396.1"/>
    </source>
</evidence>
<keyword evidence="1" id="KW-1133">Transmembrane helix</keyword>
<keyword evidence="4" id="KW-1185">Reference proteome</keyword>
<dbReference type="EMBL" id="JAUCMV010000004">
    <property type="protein sequence ID" value="KAK0402396.1"/>
    <property type="molecule type" value="Genomic_DNA"/>
</dbReference>
<dbReference type="PANTHER" id="PTHR23017:SF3">
    <property type="entry name" value="G-PROTEIN COUPLED RECEPTORS FAMILY 1 PROFILE DOMAIN-CONTAINING PROTEIN"/>
    <property type="match status" value="1"/>
</dbReference>
<comment type="caution">
    <text evidence="3">The sequence shown here is derived from an EMBL/GenBank/DDBJ whole genome shotgun (WGS) entry which is preliminary data.</text>
</comment>
<keyword evidence="1" id="KW-0812">Transmembrane</keyword>
<dbReference type="AlphaFoldDB" id="A0AA39HAT5"/>
<dbReference type="PANTHER" id="PTHR23017">
    <property type="entry name" value="SERPENTINE RECEPTOR, CLASS X"/>
    <property type="match status" value="1"/>
</dbReference>
<feature type="domain" description="7TM GPCR serpentine receptor class x (Srx)" evidence="2">
    <location>
        <begin position="37"/>
        <end position="293"/>
    </location>
</feature>
<proteinExistence type="predicted"/>
<feature type="transmembrane region" description="Helical" evidence="1">
    <location>
        <begin position="139"/>
        <end position="161"/>
    </location>
</feature>
<dbReference type="SUPFAM" id="SSF81321">
    <property type="entry name" value="Family A G protein-coupled receptor-like"/>
    <property type="match status" value="1"/>
</dbReference>